<dbReference type="InterPro" id="IPR018253">
    <property type="entry name" value="DnaJ_domain_CS"/>
</dbReference>
<dbReference type="CDD" id="cd06257">
    <property type="entry name" value="DnaJ"/>
    <property type="match status" value="1"/>
</dbReference>
<keyword evidence="5" id="KW-0143">Chaperone</keyword>
<reference evidence="7" key="1">
    <citation type="submission" date="2020-05" db="EMBL/GenBank/DDBJ databases">
        <title>Sulfur intermediates as new biogeochemical hubs in an aquatic model microbial ecosystem.</title>
        <authorList>
            <person name="Vigneron A."/>
        </authorList>
    </citation>
    <scope>NUCLEOTIDE SEQUENCE</scope>
    <source>
        <strain evidence="7">Bin.250</strain>
    </source>
</reference>
<evidence type="ECO:0000256" key="1">
    <source>
        <dbReference type="ARBA" id="ARBA00022723"/>
    </source>
</evidence>
<dbReference type="FunFam" id="2.60.260.20:FF:000009">
    <property type="entry name" value="Putative Mitochondrial DnaJ chaperone"/>
    <property type="match status" value="1"/>
</dbReference>
<keyword evidence="1" id="KW-0479">Metal-binding</keyword>
<dbReference type="GO" id="GO:0042026">
    <property type="term" value="P:protein refolding"/>
    <property type="evidence" value="ECO:0007669"/>
    <property type="project" value="TreeGrafter"/>
</dbReference>
<dbReference type="SUPFAM" id="SSF49493">
    <property type="entry name" value="HSP40/DnaJ peptide-binding domain"/>
    <property type="match status" value="2"/>
</dbReference>
<dbReference type="EMBL" id="JABMOJ010000292">
    <property type="protein sequence ID" value="NQV65247.1"/>
    <property type="molecule type" value="Genomic_DNA"/>
</dbReference>
<dbReference type="FunFam" id="2.60.260.20:FF:000013">
    <property type="entry name" value="DnaJ subfamily B member 11"/>
    <property type="match status" value="1"/>
</dbReference>
<proteinExistence type="predicted"/>
<dbReference type="PANTHER" id="PTHR43096">
    <property type="entry name" value="DNAJ HOMOLOG 1, MITOCHONDRIAL-RELATED"/>
    <property type="match status" value="1"/>
</dbReference>
<keyword evidence="2" id="KW-0677">Repeat</keyword>
<dbReference type="PROSITE" id="PS00636">
    <property type="entry name" value="DNAJ_1"/>
    <property type="match status" value="1"/>
</dbReference>
<dbReference type="InterPro" id="IPR001623">
    <property type="entry name" value="DnaJ_domain"/>
</dbReference>
<comment type="caution">
    <text evidence="7">The sequence shown here is derived from an EMBL/GenBank/DDBJ whole genome shotgun (WGS) entry which is preliminary data.</text>
</comment>
<dbReference type="Pfam" id="PF01556">
    <property type="entry name" value="DnaJ_C"/>
    <property type="match status" value="1"/>
</dbReference>
<protein>
    <submittedName>
        <fullName evidence="7">DnaJ domain-containing protein</fullName>
    </submittedName>
</protein>
<dbReference type="Gene3D" id="2.60.260.20">
    <property type="entry name" value="Urease metallochaperone UreE, N-terminal domain"/>
    <property type="match status" value="2"/>
</dbReference>
<dbReference type="Proteomes" id="UP000754644">
    <property type="component" value="Unassembled WGS sequence"/>
</dbReference>
<accession>A0A972VY89</accession>
<dbReference type="SUPFAM" id="SSF46565">
    <property type="entry name" value="Chaperone J-domain"/>
    <property type="match status" value="1"/>
</dbReference>
<dbReference type="PROSITE" id="PS50076">
    <property type="entry name" value="DNAJ_2"/>
    <property type="match status" value="1"/>
</dbReference>
<evidence type="ECO:0000313" key="7">
    <source>
        <dbReference type="EMBL" id="NQV65247.1"/>
    </source>
</evidence>
<evidence type="ECO:0000256" key="5">
    <source>
        <dbReference type="ARBA" id="ARBA00023186"/>
    </source>
</evidence>
<dbReference type="InterPro" id="IPR002939">
    <property type="entry name" value="DnaJ_C"/>
</dbReference>
<dbReference type="GO" id="GO:0008270">
    <property type="term" value="F:zinc ion binding"/>
    <property type="evidence" value="ECO:0007669"/>
    <property type="project" value="UniProtKB-KW"/>
</dbReference>
<evidence type="ECO:0000256" key="4">
    <source>
        <dbReference type="ARBA" id="ARBA00022833"/>
    </source>
</evidence>
<keyword evidence="4" id="KW-0862">Zinc</keyword>
<evidence type="ECO:0000256" key="3">
    <source>
        <dbReference type="ARBA" id="ARBA00022771"/>
    </source>
</evidence>
<dbReference type="Gene3D" id="1.10.287.110">
    <property type="entry name" value="DnaJ domain"/>
    <property type="match status" value="1"/>
</dbReference>
<dbReference type="SMART" id="SM00271">
    <property type="entry name" value="DnaJ"/>
    <property type="match status" value="1"/>
</dbReference>
<keyword evidence="3" id="KW-0863">Zinc-finger</keyword>
<dbReference type="InterPro" id="IPR008971">
    <property type="entry name" value="HSP40/DnaJ_pept-bd"/>
</dbReference>
<feature type="domain" description="J" evidence="6">
    <location>
        <begin position="1"/>
        <end position="52"/>
    </location>
</feature>
<dbReference type="GO" id="GO:0051082">
    <property type="term" value="F:unfolded protein binding"/>
    <property type="evidence" value="ECO:0007669"/>
    <property type="project" value="InterPro"/>
</dbReference>
<evidence type="ECO:0000259" key="6">
    <source>
        <dbReference type="PROSITE" id="PS50076"/>
    </source>
</evidence>
<dbReference type="AlphaFoldDB" id="A0A972VY89"/>
<evidence type="ECO:0000256" key="2">
    <source>
        <dbReference type="ARBA" id="ARBA00022737"/>
    </source>
</evidence>
<sequence>QEEIKRAFKKLARKYHPDVSTEDDAQAHFQAVSEAYEMLKDSAKRAEYDELRTYVNSQGRQGADQGFRFDQHDFGGDPRFEDILSSIFGRQGFDKGGFSGNQGFRQPGRDLHYAIKISLEEAHNGGEKQIRLQTQRGEKTINVKIPAGIGSGKELRLRGQGEPGSGKGDAGDLYLQIEYAPHPQFEVDGQDIVLVLPVSPWEAALGDSVEVPTLGSRVKLRIPANSHNGSRLRLKGKGLAKTGDQIVVLKLVNPKASTDAERAAFETLAASFSDFNPRTRAK</sequence>
<organism evidence="7 8">
    <name type="scientific">SAR86 cluster bacterium</name>
    <dbReference type="NCBI Taxonomy" id="2030880"/>
    <lineage>
        <taxon>Bacteria</taxon>
        <taxon>Pseudomonadati</taxon>
        <taxon>Pseudomonadota</taxon>
        <taxon>Gammaproteobacteria</taxon>
        <taxon>SAR86 cluster</taxon>
    </lineage>
</organism>
<dbReference type="PRINTS" id="PR00625">
    <property type="entry name" value="JDOMAIN"/>
</dbReference>
<evidence type="ECO:0000313" key="8">
    <source>
        <dbReference type="Proteomes" id="UP000754644"/>
    </source>
</evidence>
<dbReference type="GO" id="GO:0005737">
    <property type="term" value="C:cytoplasm"/>
    <property type="evidence" value="ECO:0007669"/>
    <property type="project" value="TreeGrafter"/>
</dbReference>
<name>A0A972VY89_9GAMM</name>
<dbReference type="PANTHER" id="PTHR43096:SF52">
    <property type="entry name" value="DNAJ HOMOLOG 1, MITOCHONDRIAL-RELATED"/>
    <property type="match status" value="1"/>
</dbReference>
<dbReference type="CDD" id="cd10747">
    <property type="entry name" value="DnaJ_C"/>
    <property type="match status" value="1"/>
</dbReference>
<gene>
    <name evidence="7" type="ORF">HQ497_07770</name>
</gene>
<dbReference type="InterPro" id="IPR036869">
    <property type="entry name" value="J_dom_sf"/>
</dbReference>
<feature type="non-terminal residue" evidence="7">
    <location>
        <position position="1"/>
    </location>
</feature>
<dbReference type="Pfam" id="PF00226">
    <property type="entry name" value="DnaJ"/>
    <property type="match status" value="1"/>
</dbReference>